<keyword evidence="2" id="KW-1185">Reference proteome</keyword>
<dbReference type="EMBL" id="QTTQ01000008">
    <property type="protein sequence ID" value="REE84326.1"/>
    <property type="molecule type" value="Genomic_DNA"/>
</dbReference>
<name>A0A3D9S4V3_9FLAO</name>
<sequence length="52" mass="6038">MNKIDHNDPLSKSTDIVSENIEQLQQLFPEIFKEGKIDWQELQATLGEHIDT</sequence>
<reference evidence="1 2" key="1">
    <citation type="submission" date="2018-08" db="EMBL/GenBank/DDBJ databases">
        <title>Genomic Encyclopedia of Type Strains, Phase III (KMG-III): the genomes of soil and plant-associated and newly described type strains.</title>
        <authorList>
            <person name="Whitman W."/>
        </authorList>
    </citation>
    <scope>NUCLEOTIDE SEQUENCE [LARGE SCALE GENOMIC DNA]</scope>
    <source>
        <strain evidence="1 2">325-5</strain>
    </source>
</reference>
<dbReference type="Proteomes" id="UP000256429">
    <property type="component" value="Unassembled WGS sequence"/>
</dbReference>
<evidence type="ECO:0000313" key="2">
    <source>
        <dbReference type="Proteomes" id="UP000256429"/>
    </source>
</evidence>
<dbReference type="AlphaFoldDB" id="A0A3D9S4V3"/>
<accession>A0A3D9S4V3</accession>
<proteinExistence type="predicted"/>
<gene>
    <name evidence="1" type="ORF">BX611_0020</name>
</gene>
<feature type="non-terminal residue" evidence="1">
    <location>
        <position position="52"/>
    </location>
</feature>
<organism evidence="1 2">
    <name type="scientific">Lutibacter oceani</name>
    <dbReference type="NCBI Taxonomy" id="1853311"/>
    <lineage>
        <taxon>Bacteria</taxon>
        <taxon>Pseudomonadati</taxon>
        <taxon>Bacteroidota</taxon>
        <taxon>Flavobacteriia</taxon>
        <taxon>Flavobacteriales</taxon>
        <taxon>Flavobacteriaceae</taxon>
        <taxon>Lutibacter</taxon>
    </lineage>
</organism>
<comment type="caution">
    <text evidence="1">The sequence shown here is derived from an EMBL/GenBank/DDBJ whole genome shotgun (WGS) entry which is preliminary data.</text>
</comment>
<protein>
    <submittedName>
        <fullName evidence="1">Uncharacterized protein</fullName>
    </submittedName>
</protein>
<evidence type="ECO:0000313" key="1">
    <source>
        <dbReference type="EMBL" id="REE84326.1"/>
    </source>
</evidence>